<keyword evidence="3" id="KW-1185">Reference proteome</keyword>
<dbReference type="KEGG" id="pab:PAB0357"/>
<accession>Q9V1A4</accession>
<evidence type="ECO:0000313" key="1">
    <source>
        <dbReference type="EMBL" id="CAB49445.1"/>
    </source>
</evidence>
<dbReference type="PIRSF" id="PIRSF014543">
    <property type="entry name" value="UCP014543"/>
    <property type="match status" value="1"/>
</dbReference>
<dbReference type="PATRIC" id="fig|272844.11.peg.558"/>
<evidence type="ECO:0000313" key="4">
    <source>
        <dbReference type="Proteomes" id="UP000009139"/>
    </source>
</evidence>
<organism evidence="1 3">
    <name type="scientific">Pyrococcus abyssi (strain GE5 / Orsay)</name>
    <dbReference type="NCBI Taxonomy" id="272844"/>
    <lineage>
        <taxon>Archaea</taxon>
        <taxon>Methanobacteriati</taxon>
        <taxon>Methanobacteriota</taxon>
        <taxon>Thermococci</taxon>
        <taxon>Thermococcales</taxon>
        <taxon>Thermococcaceae</taxon>
        <taxon>Pyrococcus</taxon>
    </lineage>
</organism>
<dbReference type="STRING" id="272844.PAB0357"/>
<reference evidence="1" key="2">
    <citation type="journal article" date="2000" name="J. Mol. Biol.">
        <title>Archaeal homologs of eukaryotic methylation guide small nucleolar RNAs: lessons from the Pyrococcus genomes.</title>
        <authorList>
            <person name="Gaspin C."/>
            <person name="Cavaille J."/>
            <person name="Erauso G."/>
        </authorList>
    </citation>
    <scope>NUCLEOTIDE SEQUENCE</scope>
    <source>
        <strain evidence="1">Orsay</strain>
    </source>
</reference>
<reference evidence="1" key="1">
    <citation type="submission" date="1999-07" db="EMBL/GenBank/DDBJ databases">
        <authorList>
            <person name="Genoscope"/>
        </authorList>
    </citation>
    <scope>NUCLEOTIDE SEQUENCE</scope>
    <source>
        <strain evidence="1">Orsay</strain>
    </source>
</reference>
<dbReference type="EMBL" id="HE613800">
    <property type="protein sequence ID" value="CCE69912.1"/>
    <property type="molecule type" value="Genomic_DNA"/>
</dbReference>
<dbReference type="Proteomes" id="UP000000810">
    <property type="component" value="Chromosome"/>
</dbReference>
<sequence length="134" mass="15902">MVSEALVIPMKIFGIGFSEQEIEELRRLGLDIICIPEYCRDWVVSSIVENTDELEGRCDWHFKKFIIMHNASNEDIKRVIKLVKPKFKDVIFATTTETSLTWRLDDLLQELIREDEYFKRRKLAKGPFLEFNLF</sequence>
<dbReference type="InterPro" id="IPR016621">
    <property type="entry name" value="UCP014543"/>
</dbReference>
<dbReference type="Proteomes" id="UP000009139">
    <property type="component" value="Chromosome"/>
</dbReference>
<reference evidence="2 4" key="5">
    <citation type="journal article" date="2012" name="Curr. Microbiol.">
        <title>Re-annotation of two hyperthermophilic archaea Pyrococcus abyssi GE5 and Pyrococcus furiosus DSM 3638.</title>
        <authorList>
            <person name="Gao J."/>
            <person name="Wang J."/>
        </authorList>
    </citation>
    <scope>GENOME REANNOTATION</scope>
    <source>
        <strain evidence="2">GE5</strain>
        <strain evidence="4">GE5 / Orsay</strain>
    </source>
</reference>
<gene>
    <name evidence="1" type="ordered locus">PAB0357</name>
</gene>
<dbReference type="AlphaFoldDB" id="Q9V1A4"/>
<dbReference type="eggNOG" id="arCOG05759">
    <property type="taxonomic scope" value="Archaea"/>
</dbReference>
<name>Q9V1A4_PYRAB</name>
<dbReference type="PIR" id="F75170">
    <property type="entry name" value="F75170"/>
</dbReference>
<reference evidence="1 3" key="4">
    <citation type="journal article" date="2003" name="Mol. Microbiol.">
        <title>An integrated analysis of the genome of the hyperthermophilic archaeon Pyrococcus abyssi.</title>
        <authorList>
            <person name="Cohen G."/>
            <person name="Barbe V."/>
            <person name="Flament D."/>
            <person name="Galperin M."/>
            <person name="Heilig R."/>
            <person name="Ripp R."/>
            <person name="Lecompte O."/>
            <person name="Prieur D."/>
            <person name="Poch O."/>
            <person name="Quellerou J."/>
            <person name="Thierry J.C."/>
            <person name="Van der Oost J."/>
            <person name="Weissenbach J."/>
            <person name="Zivanovic Y."/>
            <person name="Forterre P."/>
        </authorList>
    </citation>
    <scope>NUCLEOTIDE SEQUENCE [LARGE SCALE GENOMIC DNA]</scope>
    <source>
        <strain evidence="3">GE5 / Orsay</strain>
        <strain evidence="1">Orsay</strain>
    </source>
</reference>
<reference evidence="1" key="3">
    <citation type="journal article" date="2001" name="Genome Res.">
        <title>Genome evolution at the genus level: comparison of three complete genomes of hyperthermophilic archaea.</title>
        <authorList>
            <person name="Lecompte O."/>
            <person name="Ripp R."/>
            <person name="Puzos-Barbe V."/>
            <person name="Duprat S."/>
            <person name="Heilig R."/>
            <person name="Dietrich J."/>
            <person name="Thierry J.C."/>
            <person name="Poch O."/>
        </authorList>
    </citation>
    <scope>NUCLEOTIDE SEQUENCE</scope>
    <source>
        <strain evidence="1">Orsay</strain>
    </source>
</reference>
<evidence type="ECO:0000313" key="3">
    <source>
        <dbReference type="Proteomes" id="UP000000810"/>
    </source>
</evidence>
<protein>
    <recommendedName>
        <fullName evidence="5">DUF3783 domain-containing protein</fullName>
    </recommendedName>
</protein>
<evidence type="ECO:0008006" key="5">
    <source>
        <dbReference type="Google" id="ProtNLM"/>
    </source>
</evidence>
<evidence type="ECO:0000313" key="2">
    <source>
        <dbReference type="EMBL" id="CCE69912.1"/>
    </source>
</evidence>
<dbReference type="Pfam" id="PF12646">
    <property type="entry name" value="DUF3783"/>
    <property type="match status" value="1"/>
</dbReference>
<dbReference type="EMBL" id="AJ248284">
    <property type="protein sequence ID" value="CAB49445.1"/>
    <property type="molecule type" value="Genomic_DNA"/>
</dbReference>
<dbReference type="HOGENOM" id="CLU_151178_1_0_2"/>
<proteinExistence type="predicted"/>